<comment type="caution">
    <text evidence="1">The sequence shown here is derived from an EMBL/GenBank/DDBJ whole genome shotgun (WGS) entry which is preliminary data.</text>
</comment>
<evidence type="ECO:0000313" key="1">
    <source>
        <dbReference type="EMBL" id="MEU8138632.1"/>
    </source>
</evidence>
<dbReference type="RefSeq" id="WP_358362239.1">
    <property type="nucleotide sequence ID" value="NZ_JBEZFP010000132.1"/>
</dbReference>
<evidence type="ECO:0000313" key="2">
    <source>
        <dbReference type="Proteomes" id="UP001551482"/>
    </source>
</evidence>
<name>A0ABV3DSA0_9ACTN</name>
<reference evidence="1 2" key="1">
    <citation type="submission" date="2024-06" db="EMBL/GenBank/DDBJ databases">
        <title>The Natural Products Discovery Center: Release of the First 8490 Sequenced Strains for Exploring Actinobacteria Biosynthetic Diversity.</title>
        <authorList>
            <person name="Kalkreuter E."/>
            <person name="Kautsar S.A."/>
            <person name="Yang D."/>
            <person name="Bader C.D."/>
            <person name="Teijaro C.N."/>
            <person name="Fluegel L."/>
            <person name="Davis C.M."/>
            <person name="Simpson J.R."/>
            <person name="Lauterbach L."/>
            <person name="Steele A.D."/>
            <person name="Gui C."/>
            <person name="Meng S."/>
            <person name="Li G."/>
            <person name="Viehrig K."/>
            <person name="Ye F."/>
            <person name="Su P."/>
            <person name="Kiefer A.F."/>
            <person name="Nichols A."/>
            <person name="Cepeda A.J."/>
            <person name="Yan W."/>
            <person name="Fan B."/>
            <person name="Jiang Y."/>
            <person name="Adhikari A."/>
            <person name="Zheng C.-J."/>
            <person name="Schuster L."/>
            <person name="Cowan T.M."/>
            <person name="Smanski M.J."/>
            <person name="Chevrette M.G."/>
            <person name="De Carvalho L.P.S."/>
            <person name="Shen B."/>
        </authorList>
    </citation>
    <scope>NUCLEOTIDE SEQUENCE [LARGE SCALE GENOMIC DNA]</scope>
    <source>
        <strain evidence="1 2">NPDC048946</strain>
    </source>
</reference>
<organism evidence="1 2">
    <name type="scientific">Streptodolium elevatio</name>
    <dbReference type="NCBI Taxonomy" id="3157996"/>
    <lineage>
        <taxon>Bacteria</taxon>
        <taxon>Bacillati</taxon>
        <taxon>Actinomycetota</taxon>
        <taxon>Actinomycetes</taxon>
        <taxon>Kitasatosporales</taxon>
        <taxon>Streptomycetaceae</taxon>
        <taxon>Streptodolium</taxon>
    </lineage>
</organism>
<proteinExistence type="predicted"/>
<accession>A0ABV3DSA0</accession>
<dbReference type="EMBL" id="JBEZFP010000132">
    <property type="protein sequence ID" value="MEU8138632.1"/>
    <property type="molecule type" value="Genomic_DNA"/>
</dbReference>
<dbReference type="Proteomes" id="UP001551482">
    <property type="component" value="Unassembled WGS sequence"/>
</dbReference>
<keyword evidence="2" id="KW-1185">Reference proteome</keyword>
<sequence length="227" mass="23977">MDDVLLGPLPGVDWVDQTRAERGVTVRVPGWPGMSAGDTVHLAWGTHIIDRVVGPDILERHGVGPVDLWVPPQVVALSGDGHLITAYHVEQADGFRSEWSLPTRTLVVTEEPDAVPGRLLYADGHHVVLDEDIDPGRVRHARLYLPGPFPAGTDIDVAWTGFGPGGALRTTTWHGTAATFTPAADIPAPAGTIAWSAGNFVAFAHTATKPGGRTLRSPGIALLVAPA</sequence>
<protein>
    <submittedName>
        <fullName evidence="1">Uncharacterized protein</fullName>
    </submittedName>
</protein>
<gene>
    <name evidence="1" type="ORF">AB0C36_34685</name>
</gene>